<dbReference type="Gene3D" id="2.60.40.1120">
    <property type="entry name" value="Carboxypeptidase-like, regulatory domain"/>
    <property type="match status" value="1"/>
</dbReference>
<evidence type="ECO:0000256" key="6">
    <source>
        <dbReference type="ARBA" id="ARBA00023237"/>
    </source>
</evidence>
<dbReference type="PROSITE" id="PS52016">
    <property type="entry name" value="TONB_DEPENDENT_REC_3"/>
    <property type="match status" value="1"/>
</dbReference>
<dbReference type="InterPro" id="IPR023997">
    <property type="entry name" value="TonB-dep_OMP_SusC/RagA_CS"/>
</dbReference>
<dbReference type="SUPFAM" id="SSF56935">
    <property type="entry name" value="Porins"/>
    <property type="match status" value="1"/>
</dbReference>
<evidence type="ECO:0000256" key="8">
    <source>
        <dbReference type="SAM" id="SignalP"/>
    </source>
</evidence>
<dbReference type="InterPro" id="IPR012910">
    <property type="entry name" value="Plug_dom"/>
</dbReference>
<evidence type="ECO:0000256" key="7">
    <source>
        <dbReference type="PROSITE-ProRule" id="PRU01360"/>
    </source>
</evidence>
<keyword evidence="2 7" id="KW-0813">Transport</keyword>
<proteinExistence type="inferred from homology"/>
<dbReference type="RefSeq" id="WP_081168904.1">
    <property type="nucleotide sequence ID" value="NZ_LWBP01000199.1"/>
</dbReference>
<keyword evidence="3 7" id="KW-1134">Transmembrane beta strand</keyword>
<feature type="chain" id="PRO_5012686746" evidence="8">
    <location>
        <begin position="18"/>
        <end position="1101"/>
    </location>
</feature>
<reference evidence="11" key="1">
    <citation type="submission" date="2016-04" db="EMBL/GenBank/DDBJ databases">
        <authorList>
            <person name="Chen L."/>
            <person name="Zhuang W."/>
            <person name="Wang G."/>
        </authorList>
    </citation>
    <scope>NUCLEOTIDE SEQUENCE [LARGE SCALE GENOMIC DNA]</scope>
    <source>
        <strain evidence="11">208</strain>
    </source>
</reference>
<keyword evidence="4 7" id="KW-0812">Transmembrane</keyword>
<dbReference type="SUPFAM" id="SSF49464">
    <property type="entry name" value="Carboxypeptidase regulatory domain-like"/>
    <property type="match status" value="1"/>
</dbReference>
<evidence type="ECO:0000256" key="1">
    <source>
        <dbReference type="ARBA" id="ARBA00004571"/>
    </source>
</evidence>
<feature type="domain" description="TonB-dependent receptor plug" evidence="9">
    <location>
        <begin position="209"/>
        <end position="333"/>
    </location>
</feature>
<keyword evidence="11" id="KW-1185">Reference proteome</keyword>
<dbReference type="Gene3D" id="2.40.170.20">
    <property type="entry name" value="TonB-dependent receptor, beta-barrel domain"/>
    <property type="match status" value="1"/>
</dbReference>
<gene>
    <name evidence="10" type="ORF">A4R26_04375</name>
</gene>
<evidence type="ECO:0000313" key="11">
    <source>
        <dbReference type="Proteomes" id="UP000192276"/>
    </source>
</evidence>
<feature type="signal peptide" evidence="8">
    <location>
        <begin position="1"/>
        <end position="17"/>
    </location>
</feature>
<dbReference type="AlphaFoldDB" id="A0A1V9FEE6"/>
<evidence type="ECO:0000313" key="10">
    <source>
        <dbReference type="EMBL" id="OQP56661.1"/>
    </source>
</evidence>
<dbReference type="GO" id="GO:0009279">
    <property type="term" value="C:cell outer membrane"/>
    <property type="evidence" value="ECO:0007669"/>
    <property type="project" value="UniProtKB-SubCell"/>
</dbReference>
<keyword evidence="8" id="KW-0732">Signal</keyword>
<comment type="subcellular location">
    <subcellularLocation>
        <location evidence="1 7">Cell outer membrane</location>
        <topology evidence="1 7">Multi-pass membrane protein</topology>
    </subcellularLocation>
</comment>
<name>A0A1V9FEE6_9BACT</name>
<dbReference type="STRING" id="550983.A4R26_04375"/>
<dbReference type="InterPro" id="IPR008969">
    <property type="entry name" value="CarboxyPept-like_regulatory"/>
</dbReference>
<dbReference type="Pfam" id="PF07715">
    <property type="entry name" value="Plug"/>
    <property type="match status" value="1"/>
</dbReference>
<comment type="similarity">
    <text evidence="7">Belongs to the TonB-dependent receptor family.</text>
</comment>
<dbReference type="Pfam" id="PF13715">
    <property type="entry name" value="CarbopepD_reg_2"/>
    <property type="match status" value="1"/>
</dbReference>
<sequence length="1101" mass="120129">MKLTIIFLALSILGAQAETFSQTITFTGKNVSIVQVFNAVEKQTGYTIFANKELLKGAKPVTASAVEMPLVQFLDLIFNKQPLGYEISSKTIFIKDKTPLPAKQSVVETVVEEIPPITITGIVRSANGTPLEGASVSVKGSGSSSITDASGRYSIRAEGTETLLFSFVGFVSQEVAIKNRTNIDVSLVEADTQMNEVVVTALGITRKSKSLTYNVQEVKGDEVNRVKDANFVNSLAGKVAGATINGSSAGAGSSSRVVLRGTKSIYNNNNALYVIDGVPMQNNIRGQAEDIFSGAGQTGDFVSNINPEDIESISVLSGPSAAALYGSTAANGVIIINTKKGSKNKAEITASNSTMFNNPLLMPEFQNRYGQSEPGSYYSWGEKLQTPSSYKPKDFFQTGTNVTNAVTFSTGSERSQTYVSLGHVDARGIIPNNKFSRYNFTGRNTSTFLDGKMTLDLSFMGGLVNEQNMISQGQYFNPLVAVYLFPPGEDFNKVKAFERYNPSRNLMTQFWPFGDNGLMMQNPYWVTQRDLFPNRKDRYLTNASLKYQIKDWVNIAGRVKLDRNNEKAERKYSASTNQLFASEKGYYSLNTLDNQQIYADVLVNVNKQLNADYTLTGVAGASIEDIRQNQYLFGGRLQGVANLYTYTNINPIGADIQQTGIRRQKQAVFASAQLAYRNGVFFDITARNDWASSLALTKSQSFFYYSAGLSGVLTDLLPIKSDILSYLKLRGSYSEVGNEPAPFLSIPTYPLANGLPVTLTSMPNYDLQPELTKSAELGVNASFLKGALSIDATIYHSRTYNQPFKPTLSPASGFLSIYINGGRVDNKGVEATARYTRKFGELSVSSFATYALNRNKIVEMLPAMEDPGTKEIITLDELNMAGTGSYRITLKKGGTMGDIYVNTLRVDEHGAIYVDPASQTVAADPNRFIYAGSSMPKYNLSWGNNLNWKGIGLSFLFTARVGGIVVSNTQAMLDAFGVSEASAKARDNGGAIVNGRPIPAKEYYQVVGAGASGGIASMYTYSATNVRLAEATLGYDLPVKKWNKVVKKMNVSLIGRNLFLLYSRAPFDPELTANTGTYFQGIDYFMAPSQRSFGFSVKLNF</sequence>
<evidence type="ECO:0000256" key="5">
    <source>
        <dbReference type="ARBA" id="ARBA00023136"/>
    </source>
</evidence>
<keyword evidence="6 7" id="KW-0998">Cell outer membrane</keyword>
<accession>A0A1V9FEE6</accession>
<dbReference type="Gene3D" id="2.170.130.10">
    <property type="entry name" value="TonB-dependent receptor, plug domain"/>
    <property type="match status" value="1"/>
</dbReference>
<evidence type="ECO:0000259" key="9">
    <source>
        <dbReference type="Pfam" id="PF07715"/>
    </source>
</evidence>
<keyword evidence="5 7" id="KW-0472">Membrane</keyword>
<evidence type="ECO:0000256" key="3">
    <source>
        <dbReference type="ARBA" id="ARBA00022452"/>
    </source>
</evidence>
<dbReference type="EMBL" id="LWBP01000199">
    <property type="protein sequence ID" value="OQP56661.1"/>
    <property type="molecule type" value="Genomic_DNA"/>
</dbReference>
<dbReference type="Proteomes" id="UP000192276">
    <property type="component" value="Unassembled WGS sequence"/>
</dbReference>
<dbReference type="InterPro" id="IPR036942">
    <property type="entry name" value="Beta-barrel_TonB_sf"/>
</dbReference>
<comment type="caution">
    <text evidence="10">The sequence shown here is derived from an EMBL/GenBank/DDBJ whole genome shotgun (WGS) entry which is preliminary data.</text>
</comment>
<dbReference type="InterPro" id="IPR023996">
    <property type="entry name" value="TonB-dep_OMP_SusC/RagA"/>
</dbReference>
<dbReference type="NCBIfam" id="TIGR04056">
    <property type="entry name" value="OMP_RagA_SusC"/>
    <property type="match status" value="1"/>
</dbReference>
<organism evidence="10 11">
    <name type="scientific">Niastella populi</name>
    <dbReference type="NCBI Taxonomy" id="550983"/>
    <lineage>
        <taxon>Bacteria</taxon>
        <taxon>Pseudomonadati</taxon>
        <taxon>Bacteroidota</taxon>
        <taxon>Chitinophagia</taxon>
        <taxon>Chitinophagales</taxon>
        <taxon>Chitinophagaceae</taxon>
        <taxon>Niastella</taxon>
    </lineage>
</organism>
<dbReference type="InterPro" id="IPR037066">
    <property type="entry name" value="Plug_dom_sf"/>
</dbReference>
<evidence type="ECO:0000256" key="4">
    <source>
        <dbReference type="ARBA" id="ARBA00022692"/>
    </source>
</evidence>
<dbReference type="NCBIfam" id="TIGR04057">
    <property type="entry name" value="SusC_RagA_signa"/>
    <property type="match status" value="1"/>
</dbReference>
<evidence type="ECO:0000256" key="2">
    <source>
        <dbReference type="ARBA" id="ARBA00022448"/>
    </source>
</evidence>
<protein>
    <submittedName>
        <fullName evidence="10">SusC/RagA family TonB-linked outer membrane protein</fullName>
    </submittedName>
</protein>
<dbReference type="InterPro" id="IPR039426">
    <property type="entry name" value="TonB-dep_rcpt-like"/>
</dbReference>